<sequence length="841" mass="92957">MATEFATSVDYGLTLSKRIYYGKGSATSPPVMAPPVMKREQEGYLPEAVMVYAVVPDPEVVDNPDVPSYQPYVHGKCVPPALIPLHMHGVSMEADCCLDTAYVTVEGTWRVHCVTTSRKCDCRIAIPLGEQLINGRNLPGNVTGTGSLLGVEVDIAGRLFHTKLITEEDAEFQENVAKTKPGGRFLRGQIYTFKIPQVDGGSTLSIKVNWSQKLTYEEGQLCLSVPFNFPGYVFPVGKKISKREKIQLNVNSGLSAVIECKCTSHPLKEVSRGAGKASFLYEAQVPAWSSSHLKFSYTVSSDDLFGGILLQSPSLHDFDQRQMFCLSLFPGKSQSRKVFRKAVVFLVDISGSMRGDLLENAKNALLASFSNLSLEDSFNIIAFNGEIRLFSSSMELASKGAIQNATQWLNDNLIADGGTEILLPLKQVRLSYHPSITQLLELTVASILTCILRTTEGVFIPYHDTHMELPGYLMSFLMGINVTWPNQHRALKLLSDTSESIPLIFLITDGTVEDERAICNEMKSYLTSTRAISPRICTFGIGSYCNHYFLQMLAQIGRGHYDSAYHPGNSFLYVLLYIWPDFVEYRIQRLFSAASSVILAGVTLDTSKHVDSLELFPSHVPDLSSGSPLIVSGRYTGTFPDYVKVSGTTADMTNFAIDLKVQNAKDIQLDRLFARRQIDMLTARAWLSESKELEDKVAKMSIQTGFPSEYTQMLLLKSGKEPEPVLMQEILNKIDLLKKVDSSNQNIIFLGSLGVGFGNMKATAENTPPGFEESKSYEAADLLVKVASNCCGRLIDHCCCMCFIQTCSSMNKQCSIVLTQLCAALACLECVNCCFELFECF</sequence>
<reference evidence="2" key="1">
    <citation type="journal article" date="2023" name="G3 (Bethesda)">
        <title>Genome assembly and association tests identify interacting loci associated with vigor, precocity, and sex in interspecific pistachio rootstocks.</title>
        <authorList>
            <person name="Palmer W."/>
            <person name="Jacygrad E."/>
            <person name="Sagayaradj S."/>
            <person name="Cavanaugh K."/>
            <person name="Han R."/>
            <person name="Bertier L."/>
            <person name="Beede B."/>
            <person name="Kafkas S."/>
            <person name="Golino D."/>
            <person name="Preece J."/>
            <person name="Michelmore R."/>
        </authorList>
    </citation>
    <scope>NUCLEOTIDE SEQUENCE [LARGE SCALE GENOMIC DNA]</scope>
</reference>
<name>A0ACC0X2N3_9ROSI</name>
<dbReference type="EMBL" id="CM047750">
    <property type="protein sequence ID" value="KAJ0007544.1"/>
    <property type="molecule type" value="Genomic_DNA"/>
</dbReference>
<organism evidence="1 2">
    <name type="scientific">Pistacia integerrima</name>
    <dbReference type="NCBI Taxonomy" id="434235"/>
    <lineage>
        <taxon>Eukaryota</taxon>
        <taxon>Viridiplantae</taxon>
        <taxon>Streptophyta</taxon>
        <taxon>Embryophyta</taxon>
        <taxon>Tracheophyta</taxon>
        <taxon>Spermatophyta</taxon>
        <taxon>Magnoliopsida</taxon>
        <taxon>eudicotyledons</taxon>
        <taxon>Gunneridae</taxon>
        <taxon>Pentapetalae</taxon>
        <taxon>rosids</taxon>
        <taxon>malvids</taxon>
        <taxon>Sapindales</taxon>
        <taxon>Anacardiaceae</taxon>
        <taxon>Pistacia</taxon>
    </lineage>
</organism>
<accession>A0ACC0X2N3</accession>
<evidence type="ECO:0000313" key="1">
    <source>
        <dbReference type="EMBL" id="KAJ0007544.1"/>
    </source>
</evidence>
<proteinExistence type="predicted"/>
<evidence type="ECO:0000313" key="2">
    <source>
        <dbReference type="Proteomes" id="UP001163603"/>
    </source>
</evidence>
<dbReference type="Proteomes" id="UP001163603">
    <property type="component" value="Chromosome 15"/>
</dbReference>
<protein>
    <submittedName>
        <fullName evidence="1">Uncharacterized protein</fullName>
    </submittedName>
</protein>
<gene>
    <name evidence="1" type="ORF">Pint_29179</name>
</gene>
<comment type="caution">
    <text evidence="1">The sequence shown here is derived from an EMBL/GenBank/DDBJ whole genome shotgun (WGS) entry which is preliminary data.</text>
</comment>
<keyword evidence="2" id="KW-1185">Reference proteome</keyword>